<evidence type="ECO:0000313" key="2">
    <source>
        <dbReference type="Proteomes" id="UP000433359"/>
    </source>
</evidence>
<dbReference type="EMBL" id="VULP01000014">
    <property type="protein sequence ID" value="MSU82347.1"/>
    <property type="molecule type" value="Genomic_DNA"/>
</dbReference>
<dbReference type="RefSeq" id="WP_154581023.1">
    <property type="nucleotide sequence ID" value="NZ_VULP01000014.1"/>
</dbReference>
<reference evidence="1 2" key="1">
    <citation type="submission" date="2019-08" db="EMBL/GenBank/DDBJ databases">
        <title>In-depth cultivation of the pig gut microbiome towards novel bacterial diversity and tailored functional studies.</title>
        <authorList>
            <person name="Wylensek D."/>
            <person name="Hitch T.C.A."/>
            <person name="Clavel T."/>
        </authorList>
    </citation>
    <scope>NUCLEOTIDE SEQUENCE [LARGE SCALE GENOMIC DNA]</scope>
    <source>
        <strain evidence="1 2">BSM-383-APC-4H</strain>
    </source>
</reference>
<sequence>MFKSGKVLHQLMNMNKELEETRKEVHAIADNLGCHETFPNNYDVRLVKKKCNGKTVKVKVGFSLSNDAWEELEESEEWNKVLKFLQEKVV</sequence>
<evidence type="ECO:0000313" key="1">
    <source>
        <dbReference type="EMBL" id="MSU82347.1"/>
    </source>
</evidence>
<comment type="caution">
    <text evidence="1">The sequence shown here is derived from an EMBL/GenBank/DDBJ whole genome shotgun (WGS) entry which is preliminary data.</text>
</comment>
<dbReference type="AlphaFoldDB" id="A0A6N7YBF4"/>
<name>A0A6N7YBF4_9FIRM</name>
<dbReference type="Proteomes" id="UP000433359">
    <property type="component" value="Unassembled WGS sequence"/>
</dbReference>
<gene>
    <name evidence="1" type="ORF">FYJ25_08300</name>
</gene>
<accession>A0A6N7YBF4</accession>
<proteinExistence type="predicted"/>
<organism evidence="1 2">
    <name type="scientific">Anaerobutyricum soehngenii</name>
    <dbReference type="NCBI Taxonomy" id="105843"/>
    <lineage>
        <taxon>Bacteria</taxon>
        <taxon>Bacillati</taxon>
        <taxon>Bacillota</taxon>
        <taxon>Clostridia</taxon>
        <taxon>Lachnospirales</taxon>
        <taxon>Lachnospiraceae</taxon>
        <taxon>Anaerobutyricum</taxon>
    </lineage>
</organism>
<protein>
    <submittedName>
        <fullName evidence="1">Uncharacterized protein</fullName>
    </submittedName>
</protein>